<comment type="catalytic activity">
    <reaction evidence="3">
        <text>1-(9Z-octadecenoyl)-sn-glycero-3-phosphate + hexadecanoyl-CoA = 1-(9Z)-octadecenoyl-2-hexadecanoyl-sn-glycero-3-phosphate + CoA</text>
        <dbReference type="Rhea" id="RHEA:37143"/>
        <dbReference type="ChEBI" id="CHEBI:57287"/>
        <dbReference type="ChEBI" id="CHEBI:57379"/>
        <dbReference type="ChEBI" id="CHEBI:74544"/>
        <dbReference type="ChEBI" id="CHEBI:74551"/>
    </reaction>
    <physiologicalReaction direction="left-to-right" evidence="3">
        <dbReference type="Rhea" id="RHEA:37144"/>
    </physiologicalReaction>
</comment>
<dbReference type="PANTHER" id="PTHR10434:SF2">
    <property type="entry name" value="1-ACYL-SN-GLYCEROL-3-PHOSPHATE ACYLTRANSFERASE BETA"/>
    <property type="match status" value="1"/>
</dbReference>
<keyword evidence="23" id="KW-1133">Transmembrane helix</keyword>
<evidence type="ECO:0000256" key="16">
    <source>
        <dbReference type="ARBA" id="ARBA00048956"/>
    </source>
</evidence>
<comment type="catalytic activity">
    <reaction evidence="19">
        <text>1-eicosanoyl-sn-glycero-3-phosphate + (9Z)-octadecenoyl-CoA = 1-eicosanoyl-2-(9Z)-octadecenoyl-sn-glycero-3-phosphate + CoA</text>
        <dbReference type="Rhea" id="RHEA:37183"/>
        <dbReference type="ChEBI" id="CHEBI:57287"/>
        <dbReference type="ChEBI" id="CHEBI:57387"/>
        <dbReference type="ChEBI" id="CHEBI:74583"/>
        <dbReference type="ChEBI" id="CHEBI:74584"/>
    </reaction>
    <physiologicalReaction direction="left-to-right" evidence="19">
        <dbReference type="Rhea" id="RHEA:37184"/>
    </physiologicalReaction>
</comment>
<evidence type="ECO:0000256" key="14">
    <source>
        <dbReference type="ARBA" id="ARBA00048105"/>
    </source>
</evidence>
<dbReference type="AlphaFoldDB" id="A0A4U1FNR9"/>
<comment type="catalytic activity">
    <reaction evidence="17">
        <text>pentadecanoyl-CoA + 1-(9Z-octadecenoyl)-sn-glycero-3-phosphate = 1-(9Z)-octadecenoyl-2-pentadecanoyl-sn-glycero-3-phosphate + CoA</text>
        <dbReference type="Rhea" id="RHEA:37175"/>
        <dbReference type="ChEBI" id="CHEBI:57287"/>
        <dbReference type="ChEBI" id="CHEBI:74309"/>
        <dbReference type="ChEBI" id="CHEBI:74544"/>
        <dbReference type="ChEBI" id="CHEBI:74578"/>
    </reaction>
    <physiologicalReaction direction="left-to-right" evidence="17">
        <dbReference type="Rhea" id="RHEA:37176"/>
    </physiologicalReaction>
</comment>
<evidence type="ECO:0000256" key="15">
    <source>
        <dbReference type="ARBA" id="ARBA00048293"/>
    </source>
</evidence>
<evidence type="ECO:0000256" key="6">
    <source>
        <dbReference type="ARBA" id="ARBA00004728"/>
    </source>
</evidence>
<comment type="catalytic activity">
    <reaction evidence="16">
        <text>heptadecanoyl-CoA + 1-(9Z-octadecenoyl)-sn-glycero-3-phosphate = 1-(9Z)-octadecenoyl-2-heptadecanoyl-sn-glycero-3-phosphate + CoA</text>
        <dbReference type="Rhea" id="RHEA:37155"/>
        <dbReference type="ChEBI" id="CHEBI:57287"/>
        <dbReference type="ChEBI" id="CHEBI:74307"/>
        <dbReference type="ChEBI" id="CHEBI:74544"/>
        <dbReference type="ChEBI" id="CHEBI:74558"/>
    </reaction>
    <physiologicalReaction direction="left-to-right" evidence="16">
        <dbReference type="Rhea" id="RHEA:37156"/>
    </physiologicalReaction>
</comment>
<dbReference type="Pfam" id="PF01553">
    <property type="entry name" value="Acyltransferase"/>
    <property type="match status" value="1"/>
</dbReference>
<dbReference type="GO" id="GO:0006654">
    <property type="term" value="P:phosphatidic acid biosynthetic process"/>
    <property type="evidence" value="ECO:0007669"/>
    <property type="project" value="TreeGrafter"/>
</dbReference>
<comment type="similarity">
    <text evidence="7 21">Belongs to the 1-acyl-sn-glycerol-3-phosphate acyltransferase family.</text>
</comment>
<comment type="pathway">
    <text evidence="6">Phospholipid metabolism; CDP-diacylglycerol biosynthesis; CDP-diacylglycerol from sn-glycerol 3-phosphate: step 2/3.</text>
</comment>
<feature type="domain" description="Phospholipid/glycerol acyltransferase" evidence="24">
    <location>
        <begin position="357"/>
        <end position="472"/>
    </location>
</feature>
<comment type="catalytic activity">
    <reaction evidence="20">
        <text>1-(9Z-octadecenoyl)-sn-glycero-3-phosphate + (9Z)-octadecenoyl-CoA = 1,2-di-(9Z-octadecenoyl)-sn-glycero-3-phosphate + CoA</text>
        <dbReference type="Rhea" id="RHEA:37131"/>
        <dbReference type="ChEBI" id="CHEBI:57287"/>
        <dbReference type="ChEBI" id="CHEBI:57387"/>
        <dbReference type="ChEBI" id="CHEBI:74544"/>
        <dbReference type="ChEBI" id="CHEBI:74546"/>
    </reaction>
    <physiologicalReaction direction="left-to-right" evidence="20">
        <dbReference type="Rhea" id="RHEA:37132"/>
    </physiologicalReaction>
</comment>
<dbReference type="SUPFAM" id="SSF69593">
    <property type="entry name" value="Glycerol-3-phosphate (1)-acyltransferase"/>
    <property type="match status" value="1"/>
</dbReference>
<feature type="region of interest" description="Disordered" evidence="22">
    <location>
        <begin position="147"/>
        <end position="177"/>
    </location>
</feature>
<comment type="catalytic activity">
    <reaction evidence="12">
        <text>1-hexadecanoyl-sn-glycero-3-phosphate + (9Z)-octadecenoyl-CoA = 1-hexadecanoyl-2-(9Z-octadecenoyl)-sn-glycero-3-phosphate + CoA</text>
        <dbReference type="Rhea" id="RHEA:33187"/>
        <dbReference type="ChEBI" id="CHEBI:57287"/>
        <dbReference type="ChEBI" id="CHEBI:57387"/>
        <dbReference type="ChEBI" id="CHEBI:57518"/>
        <dbReference type="ChEBI" id="CHEBI:64839"/>
    </reaction>
    <physiologicalReaction direction="left-to-right" evidence="12">
        <dbReference type="Rhea" id="RHEA:33188"/>
    </physiologicalReaction>
</comment>
<evidence type="ECO:0000256" key="5">
    <source>
        <dbReference type="ARBA" id="ARBA00004086"/>
    </source>
</evidence>
<evidence type="ECO:0000256" key="20">
    <source>
        <dbReference type="ARBA" id="ARBA00049561"/>
    </source>
</evidence>
<comment type="catalytic activity">
    <reaction evidence="14">
        <text>1-(6Z,9Z,12Z-octadecatrienoyl)-sn-glycero-3-phosphate + (9Z)-octadecenoyl-CoA = (6Z,9Z,12Z)-octadecatrienoyl-2-(9Z)-octadecenoyl-sn-glycero-3-phosphate + CoA</text>
        <dbReference type="Rhea" id="RHEA:37179"/>
        <dbReference type="ChEBI" id="CHEBI:57287"/>
        <dbReference type="ChEBI" id="CHEBI:57387"/>
        <dbReference type="ChEBI" id="CHEBI:74581"/>
        <dbReference type="ChEBI" id="CHEBI:74582"/>
    </reaction>
    <physiologicalReaction direction="left-to-right" evidence="14">
        <dbReference type="Rhea" id="RHEA:37180"/>
    </physiologicalReaction>
</comment>
<dbReference type="InterPro" id="IPR004552">
    <property type="entry name" value="AGP_acyltrans"/>
</dbReference>
<evidence type="ECO:0000256" key="10">
    <source>
        <dbReference type="ARBA" id="ARBA00023264"/>
    </source>
</evidence>
<comment type="catalytic activity">
    <reaction evidence="4">
        <text>1-(9Z-octadecenoyl)-sn-glycero-3-phosphate + tetradecanoyl-CoA = 1-(9Z)-octadecenoyl-2-tetradecanoyl-sn-glycero-3-phosphate + CoA</text>
        <dbReference type="Rhea" id="RHEA:37171"/>
        <dbReference type="ChEBI" id="CHEBI:57287"/>
        <dbReference type="ChEBI" id="CHEBI:57385"/>
        <dbReference type="ChEBI" id="CHEBI:74544"/>
        <dbReference type="ChEBI" id="CHEBI:74579"/>
    </reaction>
    <physiologicalReaction direction="left-to-right" evidence="4">
        <dbReference type="Rhea" id="RHEA:37172"/>
    </physiologicalReaction>
</comment>
<dbReference type="GO" id="GO:0016020">
    <property type="term" value="C:membrane"/>
    <property type="evidence" value="ECO:0007669"/>
    <property type="project" value="InterPro"/>
</dbReference>
<evidence type="ECO:0000256" key="1">
    <source>
        <dbReference type="ARBA" id="ARBA00000091"/>
    </source>
</evidence>
<name>A0A4U1FNR9_MONMO</name>
<keyword evidence="11 21" id="KW-0012">Acyltransferase</keyword>
<feature type="non-terminal residue" evidence="25">
    <location>
        <position position="542"/>
    </location>
</feature>
<dbReference type="GO" id="GO:0005783">
    <property type="term" value="C:endoplasmic reticulum"/>
    <property type="evidence" value="ECO:0007669"/>
    <property type="project" value="TreeGrafter"/>
</dbReference>
<feature type="region of interest" description="Disordered" evidence="22">
    <location>
        <begin position="246"/>
        <end position="271"/>
    </location>
</feature>
<feature type="transmembrane region" description="Helical" evidence="23">
    <location>
        <begin position="80"/>
        <end position="100"/>
    </location>
</feature>
<feature type="region of interest" description="Disordered" evidence="22">
    <location>
        <begin position="1"/>
        <end position="26"/>
    </location>
</feature>
<keyword evidence="21" id="KW-0443">Lipid metabolism</keyword>
<evidence type="ECO:0000256" key="9">
    <source>
        <dbReference type="ARBA" id="ARBA00023209"/>
    </source>
</evidence>
<dbReference type="InterPro" id="IPR002123">
    <property type="entry name" value="Plipid/glycerol_acylTrfase"/>
</dbReference>
<dbReference type="EMBL" id="RWIC01000047">
    <property type="protein sequence ID" value="TKC51708.1"/>
    <property type="molecule type" value="Genomic_DNA"/>
</dbReference>
<dbReference type="CDD" id="cd07989">
    <property type="entry name" value="LPLAT_AGPAT-like"/>
    <property type="match status" value="1"/>
</dbReference>
<accession>A0A4U1FNR9</accession>
<evidence type="ECO:0000313" key="26">
    <source>
        <dbReference type="Proteomes" id="UP000308365"/>
    </source>
</evidence>
<keyword evidence="23" id="KW-0472">Membrane</keyword>
<keyword evidence="9 21" id="KW-0594">Phospholipid biosynthesis</keyword>
<evidence type="ECO:0000256" key="7">
    <source>
        <dbReference type="ARBA" id="ARBA00008655"/>
    </source>
</evidence>
<dbReference type="GO" id="GO:0003841">
    <property type="term" value="F:1-acylglycerol-3-phosphate O-acyltransferase activity"/>
    <property type="evidence" value="ECO:0007669"/>
    <property type="project" value="UniProtKB-UniRule"/>
</dbReference>
<evidence type="ECO:0000256" key="4">
    <source>
        <dbReference type="ARBA" id="ARBA00001783"/>
    </source>
</evidence>
<organism evidence="25 26">
    <name type="scientific">Monodon monoceros</name>
    <name type="common">Narwhal</name>
    <name type="synonym">Ceratodon monodon</name>
    <dbReference type="NCBI Taxonomy" id="40151"/>
    <lineage>
        <taxon>Eukaryota</taxon>
        <taxon>Metazoa</taxon>
        <taxon>Chordata</taxon>
        <taxon>Craniata</taxon>
        <taxon>Vertebrata</taxon>
        <taxon>Euteleostomi</taxon>
        <taxon>Mammalia</taxon>
        <taxon>Eutheria</taxon>
        <taxon>Laurasiatheria</taxon>
        <taxon>Artiodactyla</taxon>
        <taxon>Whippomorpha</taxon>
        <taxon>Cetacea</taxon>
        <taxon>Odontoceti</taxon>
        <taxon>Monodontidae</taxon>
        <taxon>Monodon</taxon>
    </lineage>
</organism>
<evidence type="ECO:0000256" key="18">
    <source>
        <dbReference type="ARBA" id="ARBA00049345"/>
    </source>
</evidence>
<evidence type="ECO:0000256" key="23">
    <source>
        <dbReference type="SAM" id="Phobius"/>
    </source>
</evidence>
<keyword evidence="23" id="KW-0812">Transmembrane</keyword>
<evidence type="ECO:0000256" key="8">
    <source>
        <dbReference type="ARBA" id="ARBA00022679"/>
    </source>
</evidence>
<evidence type="ECO:0000256" key="13">
    <source>
        <dbReference type="ARBA" id="ARBA00047814"/>
    </source>
</evidence>
<evidence type="ECO:0000256" key="21">
    <source>
        <dbReference type="RuleBase" id="RU361267"/>
    </source>
</evidence>
<evidence type="ECO:0000256" key="12">
    <source>
        <dbReference type="ARBA" id="ARBA00047525"/>
    </source>
</evidence>
<comment type="caution">
    <text evidence="25">The sequence shown here is derived from an EMBL/GenBank/DDBJ whole genome shotgun (WGS) entry which is preliminary data.</text>
</comment>
<keyword evidence="8 21" id="KW-0808">Transferase</keyword>
<gene>
    <name evidence="25" type="ORF">EI555_013280</name>
</gene>
<evidence type="ECO:0000256" key="2">
    <source>
        <dbReference type="ARBA" id="ARBA00000300"/>
    </source>
</evidence>
<comment type="domain">
    <text evidence="21">The HXXXXD motif is essential for acyltransferase activity and may constitute the binding site for the phosphate moiety of the glycerol-3-phosphate.</text>
</comment>
<evidence type="ECO:0000256" key="19">
    <source>
        <dbReference type="ARBA" id="ARBA00049491"/>
    </source>
</evidence>
<comment type="function">
    <text evidence="5">Converts 1-acyl-sn-glycerol-3-phosphate (lysophosphatidic acid or LPA) into 1,2-diacyl-sn-glycerol-3-phosphate (phosphatidic acid or PA) by incorporating an acyl moiety at the sn-2 position of the glycerol backbone.</text>
</comment>
<evidence type="ECO:0000256" key="3">
    <source>
        <dbReference type="ARBA" id="ARBA00000816"/>
    </source>
</evidence>
<evidence type="ECO:0000256" key="22">
    <source>
        <dbReference type="SAM" id="MobiDB-lite"/>
    </source>
</evidence>
<dbReference type="EC" id="2.3.1.51" evidence="21"/>
<keyword evidence="10 21" id="KW-1208">Phospholipid metabolism</keyword>
<dbReference type="SMART" id="SM00563">
    <property type="entry name" value="PlsC"/>
    <property type="match status" value="1"/>
</dbReference>
<comment type="catalytic activity">
    <reaction evidence="18">
        <text>1-(9Z-octadecenoyl)-sn-glycero-3-phosphate + (9Z,12Z)-octadecadienoyl-CoA = 1-(9Z)-octadecenoyl-2-(9Z,12Z)-octadecadienoyl-sn-glycero-3-phosphate + CoA</text>
        <dbReference type="Rhea" id="RHEA:37159"/>
        <dbReference type="ChEBI" id="CHEBI:57287"/>
        <dbReference type="ChEBI" id="CHEBI:57383"/>
        <dbReference type="ChEBI" id="CHEBI:74544"/>
        <dbReference type="ChEBI" id="CHEBI:74563"/>
    </reaction>
    <physiologicalReaction direction="left-to-right" evidence="18">
        <dbReference type="Rhea" id="RHEA:37160"/>
    </physiologicalReaction>
</comment>
<comment type="catalytic activity">
    <reaction evidence="1">
        <text>(11Z)-octadecenoyl-CoA + 1-(9Z-octadecenoyl)-sn-glycero-3-phosphate = 1-(9Z)-octadecenoyl-2-(11Z)-octadecenoyl-sn-glycero-3-phosphate + CoA</text>
        <dbReference type="Rhea" id="RHEA:37603"/>
        <dbReference type="ChEBI" id="CHEBI:57287"/>
        <dbReference type="ChEBI" id="CHEBI:74544"/>
        <dbReference type="ChEBI" id="CHEBI:75121"/>
        <dbReference type="ChEBI" id="CHEBI:75122"/>
    </reaction>
    <physiologicalReaction direction="left-to-right" evidence="1">
        <dbReference type="Rhea" id="RHEA:37604"/>
    </physiologicalReaction>
</comment>
<proteinExistence type="inferred from homology"/>
<feature type="transmembrane region" description="Helical" evidence="23">
    <location>
        <begin position="388"/>
        <end position="406"/>
    </location>
</feature>
<comment type="catalytic activity">
    <reaction evidence="15">
        <text>1-(9Z,12Z,15Z)-octadecatrienoyl-sn-glycero-3-phosphate + (9Z)-octadecenoyl-CoA = 1-(9Z,12Z,15Z)-octadecatrienoyl-2-(9Z)-octadecenoyl-sn-glycero-3-phosphate + CoA</text>
        <dbReference type="Rhea" id="RHEA:37139"/>
        <dbReference type="ChEBI" id="CHEBI:57287"/>
        <dbReference type="ChEBI" id="CHEBI:57387"/>
        <dbReference type="ChEBI" id="CHEBI:74549"/>
        <dbReference type="ChEBI" id="CHEBI:74550"/>
    </reaction>
    <physiologicalReaction direction="left-to-right" evidence="15">
        <dbReference type="Rhea" id="RHEA:37140"/>
    </physiologicalReaction>
</comment>
<comment type="catalytic activity">
    <reaction evidence="2">
        <text>a 1-acyl-sn-glycero-3-phosphate + an acyl-CoA = a 1,2-diacyl-sn-glycero-3-phosphate + CoA</text>
        <dbReference type="Rhea" id="RHEA:19709"/>
        <dbReference type="ChEBI" id="CHEBI:57287"/>
        <dbReference type="ChEBI" id="CHEBI:57970"/>
        <dbReference type="ChEBI" id="CHEBI:58342"/>
        <dbReference type="ChEBI" id="CHEBI:58608"/>
        <dbReference type="EC" id="2.3.1.51"/>
    </reaction>
    <physiologicalReaction direction="left-to-right" evidence="2">
        <dbReference type="Rhea" id="RHEA:19710"/>
    </physiologicalReaction>
</comment>
<evidence type="ECO:0000256" key="11">
    <source>
        <dbReference type="ARBA" id="ARBA00023315"/>
    </source>
</evidence>
<dbReference type="PANTHER" id="PTHR10434">
    <property type="entry name" value="1-ACYL-SN-GLYCEROL-3-PHOSPHATE ACYLTRANSFERASE"/>
    <property type="match status" value="1"/>
</dbReference>
<dbReference type="NCBIfam" id="TIGR00530">
    <property type="entry name" value="AGP_acyltrn"/>
    <property type="match status" value="1"/>
</dbReference>
<evidence type="ECO:0000256" key="17">
    <source>
        <dbReference type="ARBA" id="ARBA00048973"/>
    </source>
</evidence>
<comment type="catalytic activity">
    <reaction evidence="13">
        <text>1-tetradecanoyl-sn-glycerol 3-phosphate + (9Z)-octadecenoyl-CoA = 1-tetradecanoyl-2-(9Z)-octadecenoyl-sn-glycero-3-phosphate + CoA</text>
        <dbReference type="Rhea" id="RHEA:37187"/>
        <dbReference type="ChEBI" id="CHEBI:57287"/>
        <dbReference type="ChEBI" id="CHEBI:57387"/>
        <dbReference type="ChEBI" id="CHEBI:72683"/>
        <dbReference type="ChEBI" id="CHEBI:74586"/>
    </reaction>
    <physiologicalReaction direction="left-to-right" evidence="13">
        <dbReference type="Rhea" id="RHEA:37188"/>
    </physiologicalReaction>
</comment>
<evidence type="ECO:0000259" key="24">
    <source>
        <dbReference type="SMART" id="SM00563"/>
    </source>
</evidence>
<keyword evidence="21" id="KW-0444">Lipid biosynthesis</keyword>
<protein>
    <recommendedName>
        <fullName evidence="21">1-acyl-sn-glycerol-3-phosphate acyltransferase</fullName>
        <ecNumber evidence="21">2.3.1.51</ecNumber>
    </recommendedName>
</protein>
<reference evidence="26" key="1">
    <citation type="journal article" date="2019" name="IScience">
        <title>Narwhal Genome Reveals Long-Term Low Genetic Diversity despite Current Large Abundance Size.</title>
        <authorList>
            <person name="Westbury M.V."/>
            <person name="Petersen B."/>
            <person name="Garde E."/>
            <person name="Heide-Jorgensen M.P."/>
            <person name="Lorenzen E.D."/>
        </authorList>
    </citation>
    <scope>NUCLEOTIDE SEQUENCE [LARGE SCALE GENOMIC DNA]</scope>
</reference>
<sequence length="542" mass="58265">MAHTGEGHRPAMAGGTQARVSEERSAQPPTFRLLWSRGRLRKSEELLPELESLSLRAVAVADRGAAAAGAAAAAEPLRQIGLYCVLCFTVAAVAAVVCLLRHGGRTAQLALPGLGFKAASWRQIRSHQLPFLTRWLDGQASLTSTWRSLRPHPAQPGPPASAGRLPSAQSRAWPPASPKIPANWGIVFTTLNGAEEEASCCPSLPRAAPDSGSAEGPGQDITEVLCPPQRGAGLGVREPTASFPCTPRSHGAGHSDDPQGSPVMAKRGGAGGSAMAALGLETRLGRIPEFQEGQPHSARPLPFPCSPRSLSSVAASLAHGRPVPRSIIRWPIRRFKYLYGLRFEVRGGQELEVDRPCVIISNHQSILDMMGLMEVLPDRCVQIAKRELLFLGPVGLIMYLGGVLFIDRQRSRTAMTVMSDVGKRMVREKLKVWIYPEGTRNDSGDLLPFKKGAFHLAIQAQVPIIPVVYSSFSSFYNYKTKLFTSGTIKVEVLDAIPTTGLTVADVPELLDTCQQAMRATFFHVSQLPRENGAPAGPDAQAS</sequence>
<dbReference type="Proteomes" id="UP000308365">
    <property type="component" value="Unassembled WGS sequence"/>
</dbReference>
<evidence type="ECO:0000313" key="25">
    <source>
        <dbReference type="EMBL" id="TKC51708.1"/>
    </source>
</evidence>